<dbReference type="InterPro" id="IPR006976">
    <property type="entry name" value="VanZ-like"/>
</dbReference>
<dbReference type="RefSeq" id="WP_191767629.1">
    <property type="nucleotide sequence ID" value="NZ_JACSRA010000003.1"/>
</dbReference>
<protein>
    <submittedName>
        <fullName evidence="4">VanZ family protein</fullName>
    </submittedName>
</protein>
<reference evidence="4 5" key="1">
    <citation type="submission" date="2020-08" db="EMBL/GenBank/DDBJ databases">
        <title>A Genomic Blueprint of the Chicken Gut Microbiome.</title>
        <authorList>
            <person name="Gilroy R."/>
            <person name="Ravi A."/>
            <person name="Getino M."/>
            <person name="Pursley I."/>
            <person name="Horton D.L."/>
            <person name="Alikhan N.-F."/>
            <person name="Baker D."/>
            <person name="Gharbi K."/>
            <person name="Hall N."/>
            <person name="Watson M."/>
            <person name="Adriaenssens E.M."/>
            <person name="Foster-Nyarko E."/>
            <person name="Jarju S."/>
            <person name="Secka A."/>
            <person name="Antonio M."/>
            <person name="Oren A."/>
            <person name="Chaudhuri R."/>
            <person name="La Ragione R.M."/>
            <person name="Hildebrand F."/>
            <person name="Pallen M.J."/>
        </authorList>
    </citation>
    <scope>NUCLEOTIDE SEQUENCE [LARGE SCALE GENOMIC DNA]</scope>
    <source>
        <strain evidence="4 5">Sa3CVN1</strain>
    </source>
</reference>
<feature type="transmembrane region" description="Helical" evidence="1">
    <location>
        <begin position="140"/>
        <end position="158"/>
    </location>
</feature>
<gene>
    <name evidence="4" type="ORF">H9661_02460</name>
</gene>
<dbReference type="PIRSF" id="PIRSF019083">
    <property type="entry name" value="UCP019083_VanZ"/>
    <property type="match status" value="1"/>
</dbReference>
<accession>A0ABR8PQ61</accession>
<evidence type="ECO:0000256" key="1">
    <source>
        <dbReference type="SAM" id="Phobius"/>
    </source>
</evidence>
<feature type="domain" description="VanZ-like" evidence="3">
    <location>
        <begin position="7"/>
        <end position="154"/>
    </location>
</feature>
<feature type="signal peptide" evidence="2">
    <location>
        <begin position="1"/>
        <end position="22"/>
    </location>
</feature>
<dbReference type="Pfam" id="PF04892">
    <property type="entry name" value="VanZ"/>
    <property type="match status" value="1"/>
</dbReference>
<keyword evidence="1" id="KW-0472">Membrane</keyword>
<dbReference type="NCBIfam" id="NF037970">
    <property type="entry name" value="vanZ_1"/>
    <property type="match status" value="1"/>
</dbReference>
<dbReference type="InterPro" id="IPR016747">
    <property type="entry name" value="Phosphotransbutyrylase"/>
</dbReference>
<sequence>MYKKISLILCILWMGFIFYNSSQDGTQSNGLSYKIIDRIITIHEKAKEYSGNHLVFAGGNVSNAANNERVSLNLEIRKVAHAFEFFVLAILLANAFFAYNIKGKKAIIYILFIVLFYAVTDEYHQLYVKGRNSNVRDVCIDFFGGVIGMTLFYIGYYSKKPKKFYKRKKKS</sequence>
<comment type="caution">
    <text evidence="4">The sequence shown here is derived from an EMBL/GenBank/DDBJ whole genome shotgun (WGS) entry which is preliminary data.</text>
</comment>
<dbReference type="Proteomes" id="UP000627781">
    <property type="component" value="Unassembled WGS sequence"/>
</dbReference>
<evidence type="ECO:0000313" key="5">
    <source>
        <dbReference type="Proteomes" id="UP000627781"/>
    </source>
</evidence>
<name>A0ABR8PQ61_9CLOT</name>
<dbReference type="EMBL" id="JACSRA010000003">
    <property type="protein sequence ID" value="MBD7910209.1"/>
    <property type="molecule type" value="Genomic_DNA"/>
</dbReference>
<keyword evidence="5" id="KW-1185">Reference proteome</keyword>
<keyword evidence="2" id="KW-0732">Signal</keyword>
<proteinExistence type="predicted"/>
<evidence type="ECO:0000259" key="3">
    <source>
        <dbReference type="Pfam" id="PF04892"/>
    </source>
</evidence>
<keyword evidence="1" id="KW-0812">Transmembrane</keyword>
<evidence type="ECO:0000313" key="4">
    <source>
        <dbReference type="EMBL" id="MBD7910209.1"/>
    </source>
</evidence>
<organism evidence="4 5">
    <name type="scientific">Clostridium cibarium</name>
    <dbReference type="NCBI Taxonomy" id="2762247"/>
    <lineage>
        <taxon>Bacteria</taxon>
        <taxon>Bacillati</taxon>
        <taxon>Bacillota</taxon>
        <taxon>Clostridia</taxon>
        <taxon>Eubacteriales</taxon>
        <taxon>Clostridiaceae</taxon>
        <taxon>Clostridium</taxon>
    </lineage>
</organism>
<evidence type="ECO:0000256" key="2">
    <source>
        <dbReference type="SAM" id="SignalP"/>
    </source>
</evidence>
<feature type="transmembrane region" description="Helical" evidence="1">
    <location>
        <begin position="106"/>
        <end position="128"/>
    </location>
</feature>
<feature type="chain" id="PRO_5047091882" evidence="2">
    <location>
        <begin position="23"/>
        <end position="171"/>
    </location>
</feature>
<feature type="transmembrane region" description="Helical" evidence="1">
    <location>
        <begin position="79"/>
        <end position="99"/>
    </location>
</feature>
<keyword evidence="1" id="KW-1133">Transmembrane helix</keyword>